<evidence type="ECO:0000256" key="3">
    <source>
        <dbReference type="ARBA" id="ARBA00022454"/>
    </source>
</evidence>
<feature type="coiled-coil region" evidence="10">
    <location>
        <begin position="155"/>
        <end position="189"/>
    </location>
</feature>
<keyword evidence="5" id="KW-0227">DNA damage</keyword>
<evidence type="ECO:0000313" key="13">
    <source>
        <dbReference type="Proteomes" id="UP001234178"/>
    </source>
</evidence>
<accession>A0ABQ9YP11</accession>
<dbReference type="PANTHER" id="PTHR28670">
    <property type="entry name" value="UV-STIMULATED SCAFFOLD PROTEIN A"/>
    <property type="match status" value="1"/>
</dbReference>
<comment type="caution">
    <text evidence="12">The sequence shown here is derived from an EMBL/GenBank/DDBJ whole genome shotgun (WGS) entry which is preliminary data.</text>
</comment>
<keyword evidence="4" id="KW-0479">Metal-binding</keyword>
<keyword evidence="13" id="KW-1185">Reference proteome</keyword>
<dbReference type="Pfam" id="PF20867">
    <property type="entry name" value="UVSSA_N"/>
    <property type="match status" value="1"/>
</dbReference>
<sequence>MDLKLADISLISKLGQIIENIVSSGLKHIDESKMREIKNICRISDMYVNEAFKIVMHQLSKMHSEIRLSSLLIIKELFQRSHHFRELLIADFQFFSKLVLEIDPDAPLPPPLATLKQLKVLATKTIKEWYETYGETYKKLKIGFQYLKNSKVVDFEDMEARSVQERQKMQEKEAKLTAVRQAKLKALNEEVTTEDIEINDCLTQIENGLELLLPDEFAIKAPNRCEDPDSSDKCDFRAHGISNNATFSLVIDVHPFQVIEVSQHNREIIRCMQDQYRLLTGRWLPAVFKWNITSAKLGAEEKLQKRILDLKIKVELMIKKYQETNLASCKLESDLNSSSDSDLETVPDLDSYDENLSYILSTTNATVEAKPENHGSLLRKRCKKNNKRTLPLDIESYATSQSSVPAPTFSQNTVESYWVQDPESCSSATIDLVTHPVDLGETFSPVKWSCRAQLPNGKLCLRKDRKKCPFHGPIVARDEQGRPKDPSTLRTTVKDAIPEWQDPTLLAEIKAATGVDLTMPIRGKRVRKNPFPNLTDLKTLNNSLRSRLEKKVFKRHCINAKTPLNILSSQNTGSTNRLDLSLSISGEEFCLDNHGLLR</sequence>
<evidence type="ECO:0000256" key="6">
    <source>
        <dbReference type="ARBA" id="ARBA00022771"/>
    </source>
</evidence>
<keyword evidence="7" id="KW-0862">Zinc</keyword>
<dbReference type="SUPFAM" id="SSF48464">
    <property type="entry name" value="ENTH/VHS domain"/>
    <property type="match status" value="1"/>
</dbReference>
<dbReference type="InterPro" id="IPR049408">
    <property type="entry name" value="UVSSA_N_a-solenoid_rpt"/>
</dbReference>
<dbReference type="PANTHER" id="PTHR28670:SF1">
    <property type="entry name" value="UV-STIMULATED SCAFFOLD PROTEIN A"/>
    <property type="match status" value="1"/>
</dbReference>
<evidence type="ECO:0000256" key="7">
    <source>
        <dbReference type="ARBA" id="ARBA00022833"/>
    </source>
</evidence>
<dbReference type="EMBL" id="JAOYFB010000001">
    <property type="protein sequence ID" value="KAK4002345.1"/>
    <property type="molecule type" value="Genomic_DNA"/>
</dbReference>
<dbReference type="Proteomes" id="UP001234178">
    <property type="component" value="Unassembled WGS sequence"/>
</dbReference>
<keyword evidence="8 10" id="KW-0175">Coiled coil</keyword>
<proteinExistence type="inferred from homology"/>
<dbReference type="InterPro" id="IPR008942">
    <property type="entry name" value="ENTH_VHS"/>
</dbReference>
<evidence type="ECO:0000256" key="8">
    <source>
        <dbReference type="ARBA" id="ARBA00023054"/>
    </source>
</evidence>
<evidence type="ECO:0000256" key="2">
    <source>
        <dbReference type="ARBA" id="ARBA00009240"/>
    </source>
</evidence>
<dbReference type="Pfam" id="PF09740">
    <property type="entry name" value="DUF2043"/>
    <property type="match status" value="1"/>
</dbReference>
<evidence type="ECO:0000313" key="12">
    <source>
        <dbReference type="EMBL" id="KAK4002345.1"/>
    </source>
</evidence>
<reference evidence="12 13" key="1">
    <citation type="journal article" date="2023" name="Nucleic Acids Res.">
        <title>The hologenome of Daphnia magna reveals possible DNA methylation and microbiome-mediated evolution of the host genome.</title>
        <authorList>
            <person name="Chaturvedi A."/>
            <person name="Li X."/>
            <person name="Dhandapani V."/>
            <person name="Marshall H."/>
            <person name="Kissane S."/>
            <person name="Cuenca-Cambronero M."/>
            <person name="Asole G."/>
            <person name="Calvet F."/>
            <person name="Ruiz-Romero M."/>
            <person name="Marangio P."/>
            <person name="Guigo R."/>
            <person name="Rago D."/>
            <person name="Mirbahai L."/>
            <person name="Eastwood N."/>
            <person name="Colbourne J.K."/>
            <person name="Zhou J."/>
            <person name="Mallon E."/>
            <person name="Orsini L."/>
        </authorList>
    </citation>
    <scope>NUCLEOTIDE SEQUENCE [LARGE SCALE GENOMIC DNA]</scope>
    <source>
        <strain evidence="12">LRV0_1</strain>
    </source>
</reference>
<evidence type="ECO:0000259" key="11">
    <source>
        <dbReference type="Pfam" id="PF09740"/>
    </source>
</evidence>
<evidence type="ECO:0000256" key="1">
    <source>
        <dbReference type="ARBA" id="ARBA00004286"/>
    </source>
</evidence>
<name>A0ABQ9YP11_9CRUS</name>
<dbReference type="InterPro" id="IPR049431">
    <property type="entry name" value="UVSSA_C"/>
</dbReference>
<evidence type="ECO:0000256" key="5">
    <source>
        <dbReference type="ARBA" id="ARBA00022763"/>
    </source>
</evidence>
<evidence type="ECO:0000256" key="9">
    <source>
        <dbReference type="ARBA" id="ARBA00023204"/>
    </source>
</evidence>
<keyword evidence="6" id="KW-0863">Zinc-finger</keyword>
<keyword evidence="3" id="KW-0158">Chromosome</keyword>
<dbReference type="InterPro" id="IPR018610">
    <property type="entry name" value="UVSSA"/>
</dbReference>
<feature type="domain" description="UV-stimulated scaffold protein A C-terminal" evidence="11">
    <location>
        <begin position="414"/>
        <end position="485"/>
    </location>
</feature>
<comment type="subcellular location">
    <subcellularLocation>
        <location evidence="1">Chromosome</location>
    </subcellularLocation>
</comment>
<protein>
    <recommendedName>
        <fullName evidence="11">UV-stimulated scaffold protein A C-terminal domain-containing protein</fullName>
    </recommendedName>
</protein>
<comment type="similarity">
    <text evidence="2">Belongs to the UVSSA family.</text>
</comment>
<organism evidence="12 13">
    <name type="scientific">Daphnia magna</name>
    <dbReference type="NCBI Taxonomy" id="35525"/>
    <lineage>
        <taxon>Eukaryota</taxon>
        <taxon>Metazoa</taxon>
        <taxon>Ecdysozoa</taxon>
        <taxon>Arthropoda</taxon>
        <taxon>Crustacea</taxon>
        <taxon>Branchiopoda</taxon>
        <taxon>Diplostraca</taxon>
        <taxon>Cladocera</taxon>
        <taxon>Anomopoda</taxon>
        <taxon>Daphniidae</taxon>
        <taxon>Daphnia</taxon>
    </lineage>
</organism>
<dbReference type="Gene3D" id="1.25.40.90">
    <property type="match status" value="1"/>
</dbReference>
<gene>
    <name evidence="12" type="ORF">OUZ56_004180</name>
</gene>
<evidence type="ECO:0000256" key="4">
    <source>
        <dbReference type="ARBA" id="ARBA00022723"/>
    </source>
</evidence>
<evidence type="ECO:0000256" key="10">
    <source>
        <dbReference type="SAM" id="Coils"/>
    </source>
</evidence>
<keyword evidence="9" id="KW-0234">DNA repair</keyword>